<dbReference type="Gene3D" id="3.30.70.270">
    <property type="match status" value="2"/>
</dbReference>
<evidence type="ECO:0000256" key="4">
    <source>
        <dbReference type="ARBA" id="ARBA00022695"/>
    </source>
</evidence>
<dbReference type="SUPFAM" id="SSF50630">
    <property type="entry name" value="Acid proteases"/>
    <property type="match status" value="1"/>
</dbReference>
<evidence type="ECO:0000259" key="20">
    <source>
        <dbReference type="PROSITE" id="PS50878"/>
    </source>
</evidence>
<keyword evidence="3" id="KW-0808">Transferase</keyword>
<keyword evidence="9" id="KW-0378">Hydrolase</keyword>
<keyword evidence="14" id="KW-0239">DNA-directed DNA polymerase</keyword>
<dbReference type="GO" id="GO:0006508">
    <property type="term" value="P:proteolysis"/>
    <property type="evidence" value="ECO:0007669"/>
    <property type="project" value="UniProtKB-KW"/>
</dbReference>
<dbReference type="GO" id="GO:0015074">
    <property type="term" value="P:DNA integration"/>
    <property type="evidence" value="ECO:0007669"/>
    <property type="project" value="UniProtKB-KW"/>
</dbReference>
<dbReference type="GO" id="GO:0003723">
    <property type="term" value="F:RNA binding"/>
    <property type="evidence" value="ECO:0007669"/>
    <property type="project" value="UniProtKB-KW"/>
</dbReference>
<dbReference type="InterPro" id="IPR036397">
    <property type="entry name" value="RNaseH_sf"/>
</dbReference>
<dbReference type="PROSITE" id="PS50013">
    <property type="entry name" value="CHROMO_2"/>
    <property type="match status" value="1"/>
</dbReference>
<evidence type="ECO:0000256" key="12">
    <source>
        <dbReference type="ARBA" id="ARBA00022908"/>
    </source>
</evidence>
<dbReference type="Gene3D" id="2.40.50.40">
    <property type="match status" value="1"/>
</dbReference>
<dbReference type="InterPro" id="IPR012337">
    <property type="entry name" value="RNaseH-like_sf"/>
</dbReference>
<evidence type="ECO:0000256" key="17">
    <source>
        <dbReference type="SAM" id="Coils"/>
    </source>
</evidence>
<dbReference type="InterPro" id="IPR041373">
    <property type="entry name" value="RT_RNaseH"/>
</dbReference>
<dbReference type="SUPFAM" id="SSF54160">
    <property type="entry name" value="Chromo domain-like"/>
    <property type="match status" value="1"/>
</dbReference>
<protein>
    <recommendedName>
        <fullName evidence="1">RNA-directed DNA polymerase</fullName>
        <ecNumber evidence="1">2.7.7.49</ecNumber>
    </recommendedName>
</protein>
<dbReference type="Pfam" id="PF24626">
    <property type="entry name" value="SH3_Tf2-1"/>
    <property type="match status" value="1"/>
</dbReference>
<dbReference type="GO" id="GO:0003887">
    <property type="term" value="F:DNA-directed DNA polymerase activity"/>
    <property type="evidence" value="ECO:0007669"/>
    <property type="project" value="UniProtKB-KW"/>
</dbReference>
<dbReference type="Gene3D" id="3.10.10.10">
    <property type="entry name" value="HIV Type 1 Reverse Transcriptase, subunit A, domain 1"/>
    <property type="match status" value="1"/>
</dbReference>
<evidence type="ECO:0000259" key="19">
    <source>
        <dbReference type="PROSITE" id="PS50013"/>
    </source>
</evidence>
<feature type="region of interest" description="Disordered" evidence="18">
    <location>
        <begin position="960"/>
        <end position="980"/>
    </location>
</feature>
<keyword evidence="6" id="KW-0479">Metal-binding</keyword>
<dbReference type="InterPro" id="IPR043502">
    <property type="entry name" value="DNA/RNA_pol_sf"/>
</dbReference>
<keyword evidence="10" id="KW-0460">Magnesium</keyword>
<dbReference type="GO" id="GO:0003964">
    <property type="term" value="F:RNA-directed DNA polymerase activity"/>
    <property type="evidence" value="ECO:0007669"/>
    <property type="project" value="UniProtKB-KW"/>
</dbReference>
<dbReference type="InterPro" id="IPR001584">
    <property type="entry name" value="Integrase_cat-core"/>
</dbReference>
<dbReference type="Proteomes" id="UP000054217">
    <property type="component" value="Unassembled WGS sequence"/>
</dbReference>
<evidence type="ECO:0000256" key="7">
    <source>
        <dbReference type="ARBA" id="ARBA00022750"/>
    </source>
</evidence>
<organism evidence="22 23">
    <name type="scientific">Pisolithus tinctorius Marx 270</name>
    <dbReference type="NCBI Taxonomy" id="870435"/>
    <lineage>
        <taxon>Eukaryota</taxon>
        <taxon>Fungi</taxon>
        <taxon>Dikarya</taxon>
        <taxon>Basidiomycota</taxon>
        <taxon>Agaricomycotina</taxon>
        <taxon>Agaricomycetes</taxon>
        <taxon>Agaricomycetidae</taxon>
        <taxon>Boletales</taxon>
        <taxon>Sclerodermatineae</taxon>
        <taxon>Pisolithaceae</taxon>
        <taxon>Pisolithus</taxon>
    </lineage>
</organism>
<keyword evidence="5" id="KW-0540">Nuclease</keyword>
<dbReference type="PANTHER" id="PTHR37984">
    <property type="entry name" value="PROTEIN CBG26694"/>
    <property type="match status" value="1"/>
</dbReference>
<keyword evidence="23" id="KW-1185">Reference proteome</keyword>
<keyword evidence="15" id="KW-0238">DNA-binding</keyword>
<name>A0A0C3IP73_PISTI</name>
<dbReference type="InParanoid" id="A0A0C3IP73"/>
<dbReference type="InterPro" id="IPR016197">
    <property type="entry name" value="Chromo-like_dom_sf"/>
</dbReference>
<dbReference type="Gene3D" id="2.40.70.10">
    <property type="entry name" value="Acid Proteases"/>
    <property type="match status" value="1"/>
</dbReference>
<feature type="domain" description="Chromo" evidence="19">
    <location>
        <begin position="1365"/>
        <end position="1424"/>
    </location>
</feature>
<proteinExistence type="predicted"/>
<dbReference type="InterPro" id="IPR041588">
    <property type="entry name" value="Integrase_H2C2"/>
</dbReference>
<dbReference type="Pfam" id="PF17921">
    <property type="entry name" value="Integrase_H2C2"/>
    <property type="match status" value="1"/>
</dbReference>
<evidence type="ECO:0000256" key="3">
    <source>
        <dbReference type="ARBA" id="ARBA00022679"/>
    </source>
</evidence>
<evidence type="ECO:0000256" key="15">
    <source>
        <dbReference type="ARBA" id="ARBA00023125"/>
    </source>
</evidence>
<dbReference type="GO" id="GO:0004190">
    <property type="term" value="F:aspartic-type endopeptidase activity"/>
    <property type="evidence" value="ECO:0007669"/>
    <property type="project" value="UniProtKB-KW"/>
</dbReference>
<dbReference type="CDD" id="cd01647">
    <property type="entry name" value="RT_LTR"/>
    <property type="match status" value="1"/>
</dbReference>
<keyword evidence="8" id="KW-0255">Endonuclease</keyword>
<reference evidence="23" key="2">
    <citation type="submission" date="2015-01" db="EMBL/GenBank/DDBJ databases">
        <title>Evolutionary Origins and Diversification of the Mycorrhizal Mutualists.</title>
        <authorList>
            <consortium name="DOE Joint Genome Institute"/>
            <consortium name="Mycorrhizal Genomics Consortium"/>
            <person name="Kohler A."/>
            <person name="Kuo A."/>
            <person name="Nagy L.G."/>
            <person name="Floudas D."/>
            <person name="Copeland A."/>
            <person name="Barry K.W."/>
            <person name="Cichocki N."/>
            <person name="Veneault-Fourrey C."/>
            <person name="LaButti K."/>
            <person name="Lindquist E.A."/>
            <person name="Lipzen A."/>
            <person name="Lundell T."/>
            <person name="Morin E."/>
            <person name="Murat C."/>
            <person name="Riley R."/>
            <person name="Ohm R."/>
            <person name="Sun H."/>
            <person name="Tunlid A."/>
            <person name="Henrissat B."/>
            <person name="Grigoriev I.V."/>
            <person name="Hibbett D.S."/>
            <person name="Martin F."/>
        </authorList>
    </citation>
    <scope>NUCLEOTIDE SEQUENCE [LARGE SCALE GENOMIC DNA]</scope>
    <source>
        <strain evidence="23">Marx 270</strain>
    </source>
</reference>
<accession>A0A0C3IP73</accession>
<dbReference type="FunFam" id="3.30.70.270:FF:000020">
    <property type="entry name" value="Transposon Tf2-6 polyprotein-like Protein"/>
    <property type="match status" value="1"/>
</dbReference>
<keyword evidence="7" id="KW-0064">Aspartyl protease</keyword>
<evidence type="ECO:0000256" key="14">
    <source>
        <dbReference type="ARBA" id="ARBA00022932"/>
    </source>
</evidence>
<dbReference type="SUPFAM" id="SSF53098">
    <property type="entry name" value="Ribonuclease H-like"/>
    <property type="match status" value="1"/>
</dbReference>
<dbReference type="GO" id="GO:0006310">
    <property type="term" value="P:DNA recombination"/>
    <property type="evidence" value="ECO:0007669"/>
    <property type="project" value="UniProtKB-KW"/>
</dbReference>
<dbReference type="Gene3D" id="1.10.340.70">
    <property type="match status" value="1"/>
</dbReference>
<evidence type="ECO:0000313" key="23">
    <source>
        <dbReference type="Proteomes" id="UP000054217"/>
    </source>
</evidence>
<reference evidence="22 23" key="1">
    <citation type="submission" date="2014-04" db="EMBL/GenBank/DDBJ databases">
        <authorList>
            <consortium name="DOE Joint Genome Institute"/>
            <person name="Kuo A."/>
            <person name="Kohler A."/>
            <person name="Costa M.D."/>
            <person name="Nagy L.G."/>
            <person name="Floudas D."/>
            <person name="Copeland A."/>
            <person name="Barry K.W."/>
            <person name="Cichocki N."/>
            <person name="Veneault-Fourrey C."/>
            <person name="LaButti K."/>
            <person name="Lindquist E.A."/>
            <person name="Lipzen A."/>
            <person name="Lundell T."/>
            <person name="Morin E."/>
            <person name="Murat C."/>
            <person name="Sun H."/>
            <person name="Tunlid A."/>
            <person name="Henrissat B."/>
            <person name="Grigoriev I.V."/>
            <person name="Hibbett D.S."/>
            <person name="Martin F."/>
            <person name="Nordberg H.P."/>
            <person name="Cantor M.N."/>
            <person name="Hua S.X."/>
        </authorList>
    </citation>
    <scope>NUCLEOTIDE SEQUENCE [LARGE SCALE GENOMIC DNA]</scope>
    <source>
        <strain evidence="22 23">Marx 270</strain>
    </source>
</reference>
<dbReference type="Pfam" id="PF00078">
    <property type="entry name" value="RVT_1"/>
    <property type="match status" value="1"/>
</dbReference>
<dbReference type="HOGENOM" id="CLU_000384_38_3_1"/>
<dbReference type="InterPro" id="IPR000477">
    <property type="entry name" value="RT_dom"/>
</dbReference>
<dbReference type="CDD" id="cd09274">
    <property type="entry name" value="RNase_HI_RT_Ty3"/>
    <property type="match status" value="1"/>
</dbReference>
<feature type="compositionally biased region" description="Basic and acidic residues" evidence="18">
    <location>
        <begin position="962"/>
        <end position="975"/>
    </location>
</feature>
<evidence type="ECO:0000256" key="5">
    <source>
        <dbReference type="ARBA" id="ARBA00022722"/>
    </source>
</evidence>
<evidence type="ECO:0000313" key="22">
    <source>
        <dbReference type="EMBL" id="KIN98762.1"/>
    </source>
</evidence>
<keyword evidence="12" id="KW-0229">DNA integration</keyword>
<keyword evidence="11" id="KW-0694">RNA-binding</keyword>
<gene>
    <name evidence="22" type="ORF">M404DRAFT_31083</name>
</gene>
<evidence type="ECO:0000256" key="13">
    <source>
        <dbReference type="ARBA" id="ARBA00022918"/>
    </source>
</evidence>
<dbReference type="GO" id="GO:0046872">
    <property type="term" value="F:metal ion binding"/>
    <property type="evidence" value="ECO:0007669"/>
    <property type="project" value="UniProtKB-KW"/>
</dbReference>
<feature type="domain" description="Integrase catalytic" evidence="21">
    <location>
        <begin position="1049"/>
        <end position="1224"/>
    </location>
</feature>
<dbReference type="PROSITE" id="PS50878">
    <property type="entry name" value="RT_POL"/>
    <property type="match status" value="1"/>
</dbReference>
<keyword evidence="16" id="KW-0233">DNA recombination</keyword>
<dbReference type="GO" id="GO:0005634">
    <property type="term" value="C:nucleus"/>
    <property type="evidence" value="ECO:0007669"/>
    <property type="project" value="UniProtKB-ARBA"/>
</dbReference>
<dbReference type="OrthoDB" id="2680570at2759"/>
<dbReference type="PANTHER" id="PTHR37984:SF5">
    <property type="entry name" value="PROTEIN NYNRIN-LIKE"/>
    <property type="match status" value="1"/>
</dbReference>
<dbReference type="InterPro" id="IPR043128">
    <property type="entry name" value="Rev_trsase/Diguanyl_cyclase"/>
</dbReference>
<dbReference type="InterPro" id="IPR056924">
    <property type="entry name" value="SH3_Tf2-1"/>
</dbReference>
<dbReference type="InterPro" id="IPR050951">
    <property type="entry name" value="Retrovirus_Pol_polyprotein"/>
</dbReference>
<dbReference type="CDD" id="cd00303">
    <property type="entry name" value="retropepsin_like"/>
    <property type="match status" value="1"/>
</dbReference>
<evidence type="ECO:0000256" key="9">
    <source>
        <dbReference type="ARBA" id="ARBA00022801"/>
    </source>
</evidence>
<evidence type="ECO:0000256" key="10">
    <source>
        <dbReference type="ARBA" id="ARBA00022842"/>
    </source>
</evidence>
<evidence type="ECO:0000256" key="16">
    <source>
        <dbReference type="ARBA" id="ARBA00023172"/>
    </source>
</evidence>
<keyword evidence="17" id="KW-0175">Coiled coil</keyword>
<keyword evidence="2" id="KW-0645">Protease</keyword>
<keyword evidence="13" id="KW-0695">RNA-directed DNA polymerase</keyword>
<dbReference type="Pfam" id="PF00385">
    <property type="entry name" value="Chromo"/>
    <property type="match status" value="1"/>
</dbReference>
<dbReference type="InterPro" id="IPR000953">
    <property type="entry name" value="Chromo/chromo_shadow_dom"/>
</dbReference>
<dbReference type="EMBL" id="KN832012">
    <property type="protein sequence ID" value="KIN98762.1"/>
    <property type="molecule type" value="Genomic_DNA"/>
</dbReference>
<feature type="domain" description="Reverse transcriptase" evidence="20">
    <location>
        <begin position="593"/>
        <end position="773"/>
    </location>
</feature>
<feature type="coiled-coil region" evidence="17">
    <location>
        <begin position="1"/>
        <end position="35"/>
    </location>
</feature>
<feature type="compositionally biased region" description="Low complexity" evidence="18">
    <location>
        <begin position="201"/>
        <end position="213"/>
    </location>
</feature>
<feature type="region of interest" description="Disordered" evidence="18">
    <location>
        <begin position="199"/>
        <end position="221"/>
    </location>
</feature>
<sequence>MEGIQDQLTELHDTLDALRDKNYRLSNELRDAQGTITAIEGQHNQWNALPADVIQRRIEVMADPGQYAGDHAKFSEWWVKMKVWVAQNRTALPTPQDKCTAVWSRMTGPVAGRFAQAKFSLAIITGVWPDTAEMIEDIDRFFAPQTDVEWAKAQMHTMRQGNSRYEEFYAKFESLKVQGQAALARDRFKLLYNHYPDEPAPRSSYNRPSYSPRFTPTGTQPGRGAPMEIGAARFPPCPIPSHIKCFDCQGNHYKRDCPRAKGKGPARPNIREVTQEAQETALCQMLFEEMQAFFYDKQFSVLGVDNFSTEQDIFNSETTVSSEEATPVGAAADVKLSVLNSSCDKNKSTPIQKTRETPKIRTADPKAELELEVVLEGREKKWNVKALVDSGANDTFLDKKWADENNVPLIKLGRPVAVLNVDGTPNVAGNITHVASLVMNYQGHRESVWAQVTTLGTHPLILGYTWLRKHNPEVCWETKQVKLSRCPRECHDLAPKTRAERIAEGQESQDMEYLYPKLRSTRVQAGTTEELVLKEYHQYLKVFLKEESERMPLHKPWDHAIDLKETFTPKRGRLIPLSVEEQKEVSDFLEDQLQKGYIRPSKSPQTSPVFFIPKKDGKKRMVQDYRYLNEHTVKNAYPLPLISQLVDKLKGCKLFTKMDLRWGYNNVRVKEGDEWKATFVTHKGAYEPLVMYFGLCNSPSTFQNMMNDIFGDMEDILVVYIDDLMIFTKTDDEKEHDRIVLEVLRRLEENDLFVKPEKCFFKQKQVEFLGMVVGTEGVSMDERLANFYCRFIKDFAQIARPLNDLTRKDQLWTWGPREQQAFDALKVAFTTAPVLAFLDQDREFCLETDALDFATGAVLSVKCDDDLWRPVAFYSHSMSPPERNYQVFDKEMLAIIRALETWRHYLEATPYQFEIWTDHSNLQYFMKAQNLDRRQARWAQYLSQFNYKLVYKPGSSMAKADALSRREDHEPEKGSDNQGLTLLDPSRVAATLIVGEDADLVLTLKSASSVTPRPEGSVFREGLYVCQGKVYVPPAVRVHCLEKHHDTPLAGHPGWKKTLELVSHNYVWPGMTTTVRDYVSLPEAQGFDNVMVVVDRFSKEVVFAPTTKEVSSLQTAELFRDHVWTQHGLPASVISDRGPQFASAFTTELCKMLGVKPKLSTAFHPQTDGQTERLNQDLQQYLCLFVNDRQGSWPSWLKVAQFSYNNKRQESTGRSPFSVTRSYAPRMGVEPFLSKAEAATGHAVDLTKVLEDTRKALNKAAERMKVSADASRSDAPSYSIGDMVWLETSRISLSGHPSRKLTERWIGPYKIVSLKPNAVELKLPKTLKIHPVVNVSRVKPYKGPLEGQTVTCPGPVVGHEGDEEFEVDYVADSRLKRNRLEYLVHWKGYHDEDRTWEPESALKSAPGAVRDFHRRNPSAPRKLHGMNSSLFASLFKPLENFTDTVPVFNCLEVDF</sequence>
<dbReference type="PROSITE" id="PS50994">
    <property type="entry name" value="INTEGRASE"/>
    <property type="match status" value="1"/>
</dbReference>
<dbReference type="GO" id="GO:0004519">
    <property type="term" value="F:endonuclease activity"/>
    <property type="evidence" value="ECO:0007669"/>
    <property type="project" value="UniProtKB-KW"/>
</dbReference>
<dbReference type="Pfam" id="PF17917">
    <property type="entry name" value="RT_RNaseH"/>
    <property type="match status" value="1"/>
</dbReference>
<evidence type="ECO:0000256" key="6">
    <source>
        <dbReference type="ARBA" id="ARBA00022723"/>
    </source>
</evidence>
<evidence type="ECO:0000256" key="11">
    <source>
        <dbReference type="ARBA" id="ARBA00022884"/>
    </source>
</evidence>
<dbReference type="EC" id="2.7.7.49" evidence="1"/>
<evidence type="ECO:0000256" key="18">
    <source>
        <dbReference type="SAM" id="MobiDB-lite"/>
    </source>
</evidence>
<dbReference type="CDD" id="cd00024">
    <property type="entry name" value="CD_CSD"/>
    <property type="match status" value="1"/>
</dbReference>
<evidence type="ECO:0000256" key="2">
    <source>
        <dbReference type="ARBA" id="ARBA00022670"/>
    </source>
</evidence>
<dbReference type="GO" id="GO:0006338">
    <property type="term" value="P:chromatin remodeling"/>
    <property type="evidence" value="ECO:0007669"/>
    <property type="project" value="UniProtKB-ARBA"/>
</dbReference>
<dbReference type="InterPro" id="IPR023780">
    <property type="entry name" value="Chromo_domain"/>
</dbReference>
<dbReference type="SUPFAM" id="SSF56672">
    <property type="entry name" value="DNA/RNA polymerases"/>
    <property type="match status" value="1"/>
</dbReference>
<evidence type="ECO:0000259" key="21">
    <source>
        <dbReference type="PROSITE" id="PS50994"/>
    </source>
</evidence>
<dbReference type="STRING" id="870435.A0A0C3IP73"/>
<keyword evidence="4" id="KW-0548">Nucleotidyltransferase</keyword>
<dbReference type="Gene3D" id="3.30.420.10">
    <property type="entry name" value="Ribonuclease H-like superfamily/Ribonuclease H"/>
    <property type="match status" value="1"/>
</dbReference>
<evidence type="ECO:0000256" key="1">
    <source>
        <dbReference type="ARBA" id="ARBA00012493"/>
    </source>
</evidence>
<dbReference type="SMART" id="SM00298">
    <property type="entry name" value="CHROMO"/>
    <property type="match status" value="1"/>
</dbReference>
<dbReference type="InterPro" id="IPR021109">
    <property type="entry name" value="Peptidase_aspartic_dom_sf"/>
</dbReference>
<evidence type="ECO:0000256" key="8">
    <source>
        <dbReference type="ARBA" id="ARBA00022759"/>
    </source>
</evidence>
<dbReference type="GO" id="GO:0003677">
    <property type="term" value="F:DNA binding"/>
    <property type="evidence" value="ECO:0007669"/>
    <property type="project" value="UniProtKB-KW"/>
</dbReference>